<dbReference type="CDD" id="cd09008">
    <property type="entry name" value="MTAN"/>
    <property type="match status" value="1"/>
</dbReference>
<comment type="caution">
    <text evidence="7">The sequence shown here is derived from an EMBL/GenBank/DDBJ whole genome shotgun (WGS) entry which is preliminary data.</text>
</comment>
<keyword evidence="1 3" id="KW-0853">WD repeat</keyword>
<dbReference type="Gene3D" id="3.40.50.1580">
    <property type="entry name" value="Nucleoside phosphorylase domain"/>
    <property type="match status" value="1"/>
</dbReference>
<evidence type="ECO:0008006" key="9">
    <source>
        <dbReference type="Google" id="ProtNLM"/>
    </source>
</evidence>
<dbReference type="Proteomes" id="UP001569963">
    <property type="component" value="Unassembled WGS sequence"/>
</dbReference>
<dbReference type="PROSITE" id="PS00678">
    <property type="entry name" value="WD_REPEATS_1"/>
    <property type="match status" value="1"/>
</dbReference>
<reference evidence="7 8" key="1">
    <citation type="submission" date="2023-11" db="EMBL/GenBank/DDBJ databases">
        <title>Actinomadura monticuli sp. nov., isolated from volcanic ash.</title>
        <authorList>
            <person name="Lee S.D."/>
            <person name="Yang H."/>
            <person name="Kim I.S."/>
        </authorList>
    </citation>
    <scope>NUCLEOTIDE SEQUENCE [LARGE SCALE GENOMIC DNA]</scope>
    <source>
        <strain evidence="7 8">DLS-62</strain>
    </source>
</reference>
<dbReference type="InterPro" id="IPR015943">
    <property type="entry name" value="WD40/YVTN_repeat-like_dom_sf"/>
</dbReference>
<dbReference type="InterPro" id="IPR035994">
    <property type="entry name" value="Nucleoside_phosphorylase_sf"/>
</dbReference>
<dbReference type="PROSITE" id="PS50294">
    <property type="entry name" value="WD_REPEATS_REGION"/>
    <property type="match status" value="1"/>
</dbReference>
<dbReference type="PROSITE" id="PS50082">
    <property type="entry name" value="WD_REPEATS_2"/>
    <property type="match status" value="1"/>
</dbReference>
<dbReference type="InterPro" id="IPR000845">
    <property type="entry name" value="Nucleoside_phosphorylase_d"/>
</dbReference>
<dbReference type="InterPro" id="IPR049052">
    <property type="entry name" value="nSTAND1"/>
</dbReference>
<evidence type="ECO:0000256" key="4">
    <source>
        <dbReference type="SAM" id="Phobius"/>
    </source>
</evidence>
<dbReference type="InterPro" id="IPR001680">
    <property type="entry name" value="WD40_rpt"/>
</dbReference>
<dbReference type="PANTHER" id="PTHR46832:SF1">
    <property type="entry name" value="5'-METHYLTHIOADENOSINE_S-ADENOSYLHOMOCYSTEINE NUCLEOSIDASE"/>
    <property type="match status" value="1"/>
</dbReference>
<dbReference type="RefSeq" id="WP_371951968.1">
    <property type="nucleotide sequence ID" value="NZ_JAXCEI010000010.1"/>
</dbReference>
<evidence type="ECO:0000256" key="3">
    <source>
        <dbReference type="PROSITE-ProRule" id="PRU00221"/>
    </source>
</evidence>
<evidence type="ECO:0000313" key="8">
    <source>
        <dbReference type="Proteomes" id="UP001569963"/>
    </source>
</evidence>
<dbReference type="EMBL" id="JAXCEI010000010">
    <property type="protein sequence ID" value="MFA1541811.1"/>
    <property type="molecule type" value="Genomic_DNA"/>
</dbReference>
<feature type="domain" description="Novel STAND NTPase 1" evidence="6">
    <location>
        <begin position="269"/>
        <end position="650"/>
    </location>
</feature>
<dbReference type="SUPFAM" id="SSF50998">
    <property type="entry name" value="Quinoprotein alcohol dehydrogenase-like"/>
    <property type="match status" value="1"/>
</dbReference>
<evidence type="ECO:0000256" key="2">
    <source>
        <dbReference type="ARBA" id="ARBA00022737"/>
    </source>
</evidence>
<dbReference type="Pfam" id="PF00400">
    <property type="entry name" value="WD40"/>
    <property type="match status" value="1"/>
</dbReference>
<name>A0ABV4QF61_9ACTN</name>
<dbReference type="InterPro" id="IPR027417">
    <property type="entry name" value="P-loop_NTPase"/>
</dbReference>
<keyword evidence="4" id="KW-1133">Transmembrane helix</keyword>
<evidence type="ECO:0000313" key="7">
    <source>
        <dbReference type="EMBL" id="MFA1541811.1"/>
    </source>
</evidence>
<evidence type="ECO:0000259" key="6">
    <source>
        <dbReference type="Pfam" id="PF20703"/>
    </source>
</evidence>
<gene>
    <name evidence="7" type="ORF">SM611_23020</name>
</gene>
<dbReference type="Pfam" id="PF20703">
    <property type="entry name" value="nSTAND1"/>
    <property type="match status" value="1"/>
</dbReference>
<accession>A0ABV4QF61</accession>
<dbReference type="Gene3D" id="2.130.10.10">
    <property type="entry name" value="YVTN repeat-like/Quinoprotein amine dehydrogenase"/>
    <property type="match status" value="2"/>
</dbReference>
<sequence>MTRSPDVGADIVVLTAIDVEYQAFIERLTRVRDHRNADGTRYSIGVLRGTGCPVALALIGMGNLSAATLAGRAIEEFHPKALLCVGIAGGLTDEAAIGDVVVASQIHAYHGGREDSGGFHPRPRSWPLPHGLEQLAREVAREGAWIKAVDDADDQPAPRVHVKPVVSGEVVLDSRTSPIADLLARHYGDAVAIDMESAGVAEAAHRKDFHRAVTVRAISDTASGHKRQTDAAGHQTMAAGRAAAFAAALAARIGQGPSPAAPVNRLPCPYRGLAEFRERDAEIFFGRDEMADELTGLLRHRRLTILAGRSGIGKSSFLHAGLVPRLRGREWGVAALRPLPDVPAAISLAGALLPLLEPELGQVETLGRRAALADAIAEGRLEELVADVLAQTGSTRLAVCVDQFDEFLARNAPAARHLASLLTGLAKSPLPVHVVVTLRTETLDVAVHHLGFGEPADHSVILLPPLGTGQLRAAIEGPVESTGVVFERGLADRVLASTAAAPAALPLMQFALTLLWEAHDGWSLTHAAYDEFGGVEGALARYAERVWSHELDDTERALARRLLIQMVRPGDQGEAIRRTARTADLEPDVLPVARRLAATRLVVTGADADGRPTYDLAHAALATHWERLRDWLSEEGDFRAWQEDLRQTMERADPLRGPRLADAIRWTRDHPGDISGPEREFIAVSRRRARWRTNAVRAVLATVVTLLLLASTFAVLLRQRTGELDERLRDNAAQLLVGEARKASGASGTDVDTAALLSVAAYRTSPRPEVLANLSEQYMLYQDTGHLINPRIGPINRIAVSADGRTVAMSGSARTAIWRPGARPAIRYIDGDLRSAALSPDGRFLAALDTATSRLLLWRPDGGTVELERGLARVGAGRLRFDATGERLLAHRSTGSRLWDVGRGTTVPFPRSANRRDLSAVWFGPDDTLIVATDGELARVDIGTGETTRAKFPGGPAFMTVSGDGRTAVTCKDDMFLRWDLTTMRERDRHPAPPHGACRPEVIDHAGQIILTETSGAPPNTRASLLDMDTGKTATPLVPNVSASRDGTGLGQGARLIANLGSTLAVADVGASRFAPSIEDWLAAYDRVLSGDLRFAVAAWTSRLRVWDTARNQEIAHAANPDDEEPLRFSADGRRLLTLSDTARRLYLRETSSLRILSRVPLTPAPEAPHPDEPFFRGCVADTSVPDTTALMYNGSISRIDLRTGALGKPTKLYRDASHLRRLADTGVCAPRPRSGQMAFDVGGDVEIWDLERGDQVGGLPVNATGRIRSLRFSPDGRLLAILSTDGSLHLWNVDERRPVQRPLKALSPNDALGGSVLFIDGDQGIISMSERVQIWDLGRRAPTADLAVGSSSNVRALSRDRGTLYLWQAQGLARIPLDPERWADHLCKIVGRDLTAAERRTLPPGSETENICPDA</sequence>
<proteinExistence type="predicted"/>
<keyword evidence="4" id="KW-0472">Membrane</keyword>
<feature type="domain" description="Nucleoside phosphorylase" evidence="5">
    <location>
        <begin position="10"/>
        <end position="249"/>
    </location>
</feature>
<evidence type="ECO:0000259" key="5">
    <source>
        <dbReference type="Pfam" id="PF01048"/>
    </source>
</evidence>
<dbReference type="Pfam" id="PF01048">
    <property type="entry name" value="PNP_UDP_1"/>
    <property type="match status" value="1"/>
</dbReference>
<feature type="repeat" description="WD" evidence="3">
    <location>
        <begin position="1268"/>
        <end position="1302"/>
    </location>
</feature>
<keyword evidence="8" id="KW-1185">Reference proteome</keyword>
<protein>
    <recommendedName>
        <fullName evidence="9">Nucleoside phosphorylase domain-containing protein</fullName>
    </recommendedName>
</protein>
<dbReference type="SUPFAM" id="SSF52540">
    <property type="entry name" value="P-loop containing nucleoside triphosphate hydrolases"/>
    <property type="match status" value="1"/>
</dbReference>
<dbReference type="InterPro" id="IPR019775">
    <property type="entry name" value="WD40_repeat_CS"/>
</dbReference>
<dbReference type="PANTHER" id="PTHR46832">
    <property type="entry name" value="5'-METHYLTHIOADENOSINE/S-ADENOSYLHOMOCYSTEINE NUCLEOSIDASE"/>
    <property type="match status" value="1"/>
</dbReference>
<dbReference type="SUPFAM" id="SSF53167">
    <property type="entry name" value="Purine and uridine phosphorylases"/>
    <property type="match status" value="1"/>
</dbReference>
<keyword evidence="2" id="KW-0677">Repeat</keyword>
<organism evidence="7 8">
    <name type="scientific">Actinomadura monticuli</name>
    <dbReference type="NCBI Taxonomy" id="3097367"/>
    <lineage>
        <taxon>Bacteria</taxon>
        <taxon>Bacillati</taxon>
        <taxon>Actinomycetota</taxon>
        <taxon>Actinomycetes</taxon>
        <taxon>Streptosporangiales</taxon>
        <taxon>Thermomonosporaceae</taxon>
        <taxon>Actinomadura</taxon>
    </lineage>
</organism>
<feature type="transmembrane region" description="Helical" evidence="4">
    <location>
        <begin position="695"/>
        <end position="717"/>
    </location>
</feature>
<dbReference type="InterPro" id="IPR011047">
    <property type="entry name" value="Quinoprotein_ADH-like_sf"/>
</dbReference>
<evidence type="ECO:0000256" key="1">
    <source>
        <dbReference type="ARBA" id="ARBA00022574"/>
    </source>
</evidence>
<keyword evidence="4" id="KW-0812">Transmembrane</keyword>
<dbReference type="SMART" id="SM00320">
    <property type="entry name" value="WD40"/>
    <property type="match status" value="1"/>
</dbReference>